<dbReference type="Pfam" id="PF00069">
    <property type="entry name" value="Pkinase"/>
    <property type="match status" value="1"/>
</dbReference>
<feature type="region of interest" description="Disordered" evidence="1">
    <location>
        <begin position="340"/>
        <end position="373"/>
    </location>
</feature>
<dbReference type="RefSeq" id="XP_042630329.1">
    <property type="nucleotide sequence ID" value="XM_042774395.1"/>
</dbReference>
<feature type="compositionally biased region" description="Low complexity" evidence="1">
    <location>
        <begin position="739"/>
        <end position="750"/>
    </location>
</feature>
<feature type="compositionally biased region" description="Low complexity" evidence="1">
    <location>
        <begin position="600"/>
        <end position="610"/>
    </location>
</feature>
<feature type="compositionally biased region" description="Basic and acidic residues" evidence="1">
    <location>
        <begin position="698"/>
        <end position="714"/>
    </location>
</feature>
<feature type="compositionally biased region" description="Low complexity" evidence="1">
    <location>
        <begin position="843"/>
        <end position="852"/>
    </location>
</feature>
<name>A0A9Q9Z1J1_CYPCA</name>
<dbReference type="GeneID" id="109108221"/>
<dbReference type="AlphaFoldDB" id="A0A9Q9Z1J1"/>
<gene>
    <name evidence="3" type="primary">LOC109108221</name>
</gene>
<proteinExistence type="predicted"/>
<dbReference type="InterPro" id="IPR050235">
    <property type="entry name" value="CK1_Ser-Thr_kinase"/>
</dbReference>
<feature type="compositionally biased region" description="Basic and acidic residues" evidence="1">
    <location>
        <begin position="495"/>
        <end position="504"/>
    </location>
</feature>
<feature type="domain" description="Protein kinase" evidence="2">
    <location>
        <begin position="1"/>
        <end position="222"/>
    </location>
</feature>
<dbReference type="SMART" id="SM00220">
    <property type="entry name" value="S_TKc"/>
    <property type="match status" value="1"/>
</dbReference>
<dbReference type="KEGG" id="ccar:109108221"/>
<dbReference type="GO" id="GO:0004672">
    <property type="term" value="F:protein kinase activity"/>
    <property type="evidence" value="ECO:0007669"/>
    <property type="project" value="InterPro"/>
</dbReference>
<feature type="compositionally biased region" description="Basic and acidic residues" evidence="1">
    <location>
        <begin position="293"/>
        <end position="303"/>
    </location>
</feature>
<dbReference type="PROSITE" id="PS50011">
    <property type="entry name" value="PROTEIN_KINASE_DOM"/>
    <property type="match status" value="1"/>
</dbReference>
<feature type="region of interest" description="Disordered" evidence="1">
    <location>
        <begin position="947"/>
        <end position="1039"/>
    </location>
</feature>
<feature type="compositionally biased region" description="Low complexity" evidence="1">
    <location>
        <begin position="953"/>
        <end position="974"/>
    </location>
</feature>
<evidence type="ECO:0000256" key="1">
    <source>
        <dbReference type="SAM" id="MobiDB-lite"/>
    </source>
</evidence>
<feature type="compositionally biased region" description="Low complexity" evidence="1">
    <location>
        <begin position="985"/>
        <end position="998"/>
    </location>
</feature>
<dbReference type="SMR" id="A0A9Q9Z1J1"/>
<dbReference type="PANTHER" id="PTHR11909">
    <property type="entry name" value="CASEIN KINASE-RELATED"/>
    <property type="match status" value="1"/>
</dbReference>
<accession>A0A9Q9Z1J1</accession>
<protein>
    <submittedName>
        <fullName evidence="3">Tau-tubulin kinase 2-like isoform X1</fullName>
    </submittedName>
</protein>
<feature type="compositionally biased region" description="Low complexity" evidence="1">
    <location>
        <begin position="790"/>
        <end position="800"/>
    </location>
</feature>
<evidence type="ECO:0000313" key="3">
    <source>
        <dbReference type="RefSeq" id="XP_042630329.1"/>
    </source>
</evidence>
<dbReference type="Proteomes" id="UP001155660">
    <property type="component" value="Chromosome A17"/>
</dbReference>
<feature type="region of interest" description="Disordered" evidence="1">
    <location>
        <begin position="495"/>
        <end position="891"/>
    </location>
</feature>
<dbReference type="FunFam" id="1.10.510.10:FF:001058">
    <property type="entry name" value="Tau tubulin kinase 2"/>
    <property type="match status" value="1"/>
</dbReference>
<dbReference type="InterPro" id="IPR000719">
    <property type="entry name" value="Prot_kinase_dom"/>
</dbReference>
<feature type="region of interest" description="Disordered" evidence="1">
    <location>
        <begin position="444"/>
        <end position="470"/>
    </location>
</feature>
<reference evidence="3" key="1">
    <citation type="submission" date="2025-08" db="UniProtKB">
        <authorList>
            <consortium name="RefSeq"/>
        </authorList>
    </citation>
    <scope>IDENTIFICATION</scope>
    <source>
        <tissue evidence="3">Muscle</tissue>
    </source>
</reference>
<dbReference type="GO" id="GO:0005524">
    <property type="term" value="F:ATP binding"/>
    <property type="evidence" value="ECO:0007669"/>
    <property type="project" value="InterPro"/>
</dbReference>
<evidence type="ECO:0000259" key="2">
    <source>
        <dbReference type="PROSITE" id="PS50011"/>
    </source>
</evidence>
<feature type="region of interest" description="Disordered" evidence="1">
    <location>
        <begin position="293"/>
        <end position="314"/>
    </location>
</feature>
<feature type="compositionally biased region" description="Polar residues" evidence="1">
    <location>
        <begin position="628"/>
        <end position="650"/>
    </location>
</feature>
<feature type="compositionally biased region" description="Pro residues" evidence="1">
    <location>
        <begin position="665"/>
        <end position="683"/>
    </location>
</feature>
<feature type="compositionally biased region" description="Basic and acidic residues" evidence="1">
    <location>
        <begin position="363"/>
        <end position="373"/>
    </location>
</feature>
<sequence>MIYSLIKCCLAVSGKDHVCRFVGCGRNDRFNYVVMELQGRNLADLRRSMNRGTFTVSTTLRLGLQILEAIESIHSVGFLHRDIKPSNFAMGRFPNTCRTCYMLDFGLARQFTNSCQEVRPPRPVAGFRGTVRYASVNAHKNKEMGRHDDLWSLFYMLVEFLVGQLPWRKIKDKEQVGKIKETYDHRLMLKHLPPEFNVFLDHTSNLDYFTKPDYQLLRNVFENSMRTYNVVENDPYDWERMNSDSPLTNIATANTPQHHTRLTPAQMGVVNASQVPGDLLKENTDEVLQDEHLSDGDNARPEHLPGSPSLPFRNQETDVCEDLDRNRNRICPAVWKMGTEDEHSNQGNQSPNAGPSIGSPVRIRSDVVPSDRDPPLLRKLRNIHSFELEKRLTLEPKPNTEHFVEACSAKQPPGTAQEREADGVPGMAMLNGSHTERVWHYDEEFRSGGGSPKPASPGSPEQGDDAANSGFVALNLSSGLQDVELRDWVMVEKGSDLRDFKEVAGRSPGPEAKLTSSPSDECEEEPEVLQPMDESPDKESTPSPVQGDTHIPHTVQGPQRMDRLELSVFPTAGGRPVTPTSPGEALAEGALTQLTAQRPSVLSSQSASDSVPLERHDTENGNIEMHPQDSTADINSPQEHVAFQPTSPSNVEGDPLLNGNGPQKPSSPVPSLLPSPCTPPTPRSPVLMNGCLTPPLDTQRDGNKQPPKLKDPKSDPPILEHSIEPNQYTLEEGKEDAPSRNAPSSPASTPKQDPNRRHSRIPVLEPSSLLDPPPGSAKEKLLQRKVHHIPLSPSASPSLSSDRRVIVAAMQRDQISSASSERSQDEESLLGSRSDRHGDDAASLSSSSSPLLRKSKIPRPVTPTSNAETITAHYVPRPPPGKPPSRSTGDGRLRRYRILAGCNSDSDLLTCLAQLMHASSPRHSPHPSCSSPKHMGVKHVFVGPTAAQHLHQRSSSASPRSSSSLQRSISSSPSCHEHRGGCLGRSHSPPSFSGSPPLRRSHPHTQEGWCGRQARSVTVHTQRGKAGIREVRCSSKLGR</sequence>
<organism evidence="3">
    <name type="scientific">Cyprinus carpio</name>
    <name type="common">Common carp</name>
    <dbReference type="NCBI Taxonomy" id="7962"/>
    <lineage>
        <taxon>Eukaryota</taxon>
        <taxon>Metazoa</taxon>
        <taxon>Chordata</taxon>
        <taxon>Craniata</taxon>
        <taxon>Vertebrata</taxon>
        <taxon>Euteleostomi</taxon>
        <taxon>Actinopterygii</taxon>
        <taxon>Neopterygii</taxon>
        <taxon>Teleostei</taxon>
        <taxon>Ostariophysi</taxon>
        <taxon>Cypriniformes</taxon>
        <taxon>Cyprinidae</taxon>
        <taxon>Cyprininae</taxon>
        <taxon>Cyprinus</taxon>
    </lineage>
</organism>